<proteinExistence type="predicted"/>
<keyword evidence="2" id="KW-1185">Reference proteome</keyword>
<comment type="caution">
    <text evidence="1">The sequence shown here is derived from an EMBL/GenBank/DDBJ whole genome shotgun (WGS) entry which is preliminary data.</text>
</comment>
<accession>D0I9I2</accession>
<dbReference type="Proteomes" id="UP000003604">
    <property type="component" value="Unassembled WGS sequence"/>
</dbReference>
<name>D0I9I2_GRIHO</name>
<protein>
    <submittedName>
        <fullName evidence="1">Uncharacterized protein</fullName>
    </submittedName>
</protein>
<dbReference type="EMBL" id="ADAQ01000012">
    <property type="protein sequence ID" value="EEY72097.1"/>
    <property type="molecule type" value="Genomic_DNA"/>
</dbReference>
<sequence length="57" mass="6479">MFIACIGMTDPTDNPNLTVGYWMRTHHLTVVQYLDESFKVTVFSNGFAQLSLALKQQ</sequence>
<reference evidence="1 2" key="1">
    <citation type="submission" date="2009-10" db="EMBL/GenBank/DDBJ databases">
        <authorList>
            <consortium name="Los Alamos National Laboratory (LANL)"/>
            <consortium name="National Microbial Pathogen Data Resource (NMPDR)"/>
            <person name="Saunders E.H."/>
            <person name="Munk A.C."/>
            <person name="Tapia R."/>
            <person name="Green L."/>
            <person name="Rogers Y."/>
            <person name="Detter J.C."/>
            <person name="Bruce D."/>
            <person name="Brettin T.S."/>
            <person name="Colwell R.R."/>
            <person name="Huq A."/>
            <person name="Grim C.J."/>
            <person name="Hasan N.A."/>
            <person name="Bartels D."/>
            <person name="Vonstein V."/>
        </authorList>
    </citation>
    <scope>NUCLEOTIDE SEQUENCE [LARGE SCALE GENOMIC DNA]</scope>
    <source>
        <strain evidence="1 2">CIP 101886</strain>
    </source>
</reference>
<dbReference type="AlphaFoldDB" id="D0I9I2"/>
<organism evidence="1 2">
    <name type="scientific">Grimontia hollisae CIP 101886</name>
    <dbReference type="NCBI Taxonomy" id="675812"/>
    <lineage>
        <taxon>Bacteria</taxon>
        <taxon>Pseudomonadati</taxon>
        <taxon>Pseudomonadota</taxon>
        <taxon>Gammaproteobacteria</taxon>
        <taxon>Vibrionales</taxon>
        <taxon>Vibrionaceae</taxon>
        <taxon>Grimontia</taxon>
    </lineage>
</organism>
<gene>
    <name evidence="1" type="ORF">VHA_002519</name>
</gene>
<evidence type="ECO:0000313" key="2">
    <source>
        <dbReference type="Proteomes" id="UP000003604"/>
    </source>
</evidence>
<evidence type="ECO:0000313" key="1">
    <source>
        <dbReference type="EMBL" id="EEY72097.1"/>
    </source>
</evidence>